<accession>A0A433UA13</accession>
<dbReference type="PANTHER" id="PTHR32170">
    <property type="entry name" value="PROTEASOME ACTIVATOR COMPLEX SUBUNIT 4"/>
    <property type="match status" value="1"/>
</dbReference>
<evidence type="ECO:0008006" key="3">
    <source>
        <dbReference type="Google" id="ProtNLM"/>
    </source>
</evidence>
<dbReference type="OrthoDB" id="17907at2759"/>
<organism evidence="1 2">
    <name type="scientific">Elysia chlorotica</name>
    <name type="common">Eastern emerald elysia</name>
    <name type="synonym">Sea slug</name>
    <dbReference type="NCBI Taxonomy" id="188477"/>
    <lineage>
        <taxon>Eukaryota</taxon>
        <taxon>Metazoa</taxon>
        <taxon>Spiralia</taxon>
        <taxon>Lophotrochozoa</taxon>
        <taxon>Mollusca</taxon>
        <taxon>Gastropoda</taxon>
        <taxon>Heterobranchia</taxon>
        <taxon>Euthyneura</taxon>
        <taxon>Panpulmonata</taxon>
        <taxon>Sacoglossa</taxon>
        <taxon>Placobranchoidea</taxon>
        <taxon>Plakobranchidae</taxon>
        <taxon>Elysia</taxon>
    </lineage>
</organism>
<keyword evidence="2" id="KW-1185">Reference proteome</keyword>
<dbReference type="Proteomes" id="UP000271974">
    <property type="component" value="Unassembled WGS sequence"/>
</dbReference>
<dbReference type="GO" id="GO:0005634">
    <property type="term" value="C:nucleus"/>
    <property type="evidence" value="ECO:0007669"/>
    <property type="project" value="TreeGrafter"/>
</dbReference>
<gene>
    <name evidence="1" type="ORF">EGW08_001547</name>
</gene>
<dbReference type="GO" id="GO:1990111">
    <property type="term" value="C:spermatoproteasome complex"/>
    <property type="evidence" value="ECO:0007669"/>
    <property type="project" value="TreeGrafter"/>
</dbReference>
<name>A0A433UA13_ELYCH</name>
<dbReference type="InterPro" id="IPR035309">
    <property type="entry name" value="PSME4"/>
</dbReference>
<dbReference type="GO" id="GO:0016504">
    <property type="term" value="F:peptidase activator activity"/>
    <property type="evidence" value="ECO:0007669"/>
    <property type="project" value="InterPro"/>
</dbReference>
<dbReference type="PANTHER" id="PTHR32170:SF3">
    <property type="entry name" value="PROTEASOME ACTIVATOR COMPLEX SUBUNIT 4"/>
    <property type="match status" value="1"/>
</dbReference>
<protein>
    <recommendedName>
        <fullName evidence="3">Proteasome activator Blm10 mid region domain-containing protein</fullName>
    </recommendedName>
</protein>
<comment type="caution">
    <text evidence="1">The sequence shown here is derived from an EMBL/GenBank/DDBJ whole genome shotgun (WGS) entry which is preliminary data.</text>
</comment>
<dbReference type="STRING" id="188477.A0A433UA13"/>
<dbReference type="GO" id="GO:0010499">
    <property type="term" value="P:proteasomal ubiquitin-independent protein catabolic process"/>
    <property type="evidence" value="ECO:0007669"/>
    <property type="project" value="TreeGrafter"/>
</dbReference>
<dbReference type="GO" id="GO:0005829">
    <property type="term" value="C:cytosol"/>
    <property type="evidence" value="ECO:0007669"/>
    <property type="project" value="TreeGrafter"/>
</dbReference>
<evidence type="ECO:0000313" key="1">
    <source>
        <dbReference type="EMBL" id="RUS90647.1"/>
    </source>
</evidence>
<sequence length="240" mass="27865">MKKNDQREKALGFLPQKESEFSALLPYADDVDVESNAVLAEIKCHLGRAVQLRDIKIGCRHWIVQLERYISIYGYKFSKTDHVLLVKLVFDLLTMPLKEYALVDKFAVILATLLKKRSLLSRDDLVLPWRPLYKLLEDCSKDVGGCRVFTVNFENRMKSVIKACNPFFYEDATKEILDEFRPFLCPFDMMVIGGLQCLELFLPTSLPPELHHKGFKLWLDEFLQLWKSFYSMPSWEGVSG</sequence>
<dbReference type="GO" id="GO:0070628">
    <property type="term" value="F:proteasome binding"/>
    <property type="evidence" value="ECO:0007669"/>
    <property type="project" value="InterPro"/>
</dbReference>
<reference evidence="1 2" key="1">
    <citation type="submission" date="2019-01" db="EMBL/GenBank/DDBJ databases">
        <title>A draft genome assembly of the solar-powered sea slug Elysia chlorotica.</title>
        <authorList>
            <person name="Cai H."/>
            <person name="Li Q."/>
            <person name="Fang X."/>
            <person name="Li J."/>
            <person name="Curtis N.E."/>
            <person name="Altenburger A."/>
            <person name="Shibata T."/>
            <person name="Feng M."/>
            <person name="Maeda T."/>
            <person name="Schwartz J.A."/>
            <person name="Shigenobu S."/>
            <person name="Lundholm N."/>
            <person name="Nishiyama T."/>
            <person name="Yang H."/>
            <person name="Hasebe M."/>
            <person name="Li S."/>
            <person name="Pierce S.K."/>
            <person name="Wang J."/>
        </authorList>
    </citation>
    <scope>NUCLEOTIDE SEQUENCE [LARGE SCALE GENOMIC DNA]</scope>
    <source>
        <strain evidence="1">EC2010</strain>
        <tissue evidence="1">Whole organism of an adult</tissue>
    </source>
</reference>
<proteinExistence type="predicted"/>
<evidence type="ECO:0000313" key="2">
    <source>
        <dbReference type="Proteomes" id="UP000271974"/>
    </source>
</evidence>
<dbReference type="EMBL" id="RQTK01000027">
    <property type="protein sequence ID" value="RUS90647.1"/>
    <property type="molecule type" value="Genomic_DNA"/>
</dbReference>
<dbReference type="AlphaFoldDB" id="A0A433UA13"/>